<sequence length="261" mass="30285">MYAALAYDPSQSCFFRVVRFYDDQGSRSLNVYNSETKGWKNLKFRLENNVAKAEWTKHSLFFQGAMYRASMSGNLLKFVFNKEVSLNHQAQAMDLPEVIAKKLCSKQCYSCLGLSNDRINFMAFDEELNLCILVLITNTNEWSLRCRLSKIHEKYKFENNFVRPLAFHPYLDIIFVGSNFRASEELKSAVIRIDFGKDIAPPSGEEYVYMASLYERSKDHIISWRNAITFPVLKCPIPFASGLVDNPADRMYHNLRIPFLF</sequence>
<gene>
    <name evidence="1" type="ORF">TorRG33x02_063770</name>
</gene>
<dbReference type="PANTHER" id="PTHR35546">
    <property type="entry name" value="F-BOX PROTEIN INTERACTION DOMAIN PROTEIN-RELATED"/>
    <property type="match status" value="1"/>
</dbReference>
<reference evidence="2" key="1">
    <citation type="submission" date="2016-06" db="EMBL/GenBank/DDBJ databases">
        <title>Parallel loss of symbiosis genes in relatives of nitrogen-fixing non-legume Parasponia.</title>
        <authorList>
            <person name="Van Velzen R."/>
            <person name="Holmer R."/>
            <person name="Bu F."/>
            <person name="Rutten L."/>
            <person name="Van Zeijl A."/>
            <person name="Liu W."/>
            <person name="Santuari L."/>
            <person name="Cao Q."/>
            <person name="Sharma T."/>
            <person name="Shen D."/>
            <person name="Roswanjaya Y."/>
            <person name="Wardhani T."/>
            <person name="Kalhor M.S."/>
            <person name="Jansen J."/>
            <person name="Van den Hoogen J."/>
            <person name="Gungor B."/>
            <person name="Hartog M."/>
            <person name="Hontelez J."/>
            <person name="Verver J."/>
            <person name="Yang W.-C."/>
            <person name="Schijlen E."/>
            <person name="Repin R."/>
            <person name="Schilthuizen M."/>
            <person name="Schranz E."/>
            <person name="Heidstra R."/>
            <person name="Miyata K."/>
            <person name="Fedorova E."/>
            <person name="Kohlen W."/>
            <person name="Bisseling T."/>
            <person name="Smit S."/>
            <person name="Geurts R."/>
        </authorList>
    </citation>
    <scope>NUCLEOTIDE SEQUENCE [LARGE SCALE GENOMIC DNA]</scope>
    <source>
        <strain evidence="2">cv. RG33-2</strain>
    </source>
</reference>
<accession>A0A2P5FJ38</accession>
<keyword evidence="2" id="KW-1185">Reference proteome</keyword>
<dbReference type="InParanoid" id="A0A2P5FJ38"/>
<dbReference type="PANTHER" id="PTHR35546:SF25">
    <property type="entry name" value="F-BOX DOMAIN-CONTAINING PROTEIN"/>
    <property type="match status" value="1"/>
</dbReference>
<dbReference type="AlphaFoldDB" id="A0A2P5FJ38"/>
<dbReference type="EMBL" id="JXTC01000029">
    <property type="protein sequence ID" value="PON97787.1"/>
    <property type="molecule type" value="Genomic_DNA"/>
</dbReference>
<dbReference type="Proteomes" id="UP000237000">
    <property type="component" value="Unassembled WGS sequence"/>
</dbReference>
<dbReference type="OrthoDB" id="1181706at2759"/>
<dbReference type="InterPro" id="IPR055290">
    <property type="entry name" value="At3g26010-like"/>
</dbReference>
<organism evidence="1 2">
    <name type="scientific">Trema orientale</name>
    <name type="common">Charcoal tree</name>
    <name type="synonym">Celtis orientalis</name>
    <dbReference type="NCBI Taxonomy" id="63057"/>
    <lineage>
        <taxon>Eukaryota</taxon>
        <taxon>Viridiplantae</taxon>
        <taxon>Streptophyta</taxon>
        <taxon>Embryophyta</taxon>
        <taxon>Tracheophyta</taxon>
        <taxon>Spermatophyta</taxon>
        <taxon>Magnoliopsida</taxon>
        <taxon>eudicotyledons</taxon>
        <taxon>Gunneridae</taxon>
        <taxon>Pentapetalae</taxon>
        <taxon>rosids</taxon>
        <taxon>fabids</taxon>
        <taxon>Rosales</taxon>
        <taxon>Cannabaceae</taxon>
        <taxon>Trema</taxon>
    </lineage>
</organism>
<protein>
    <submittedName>
        <fullName evidence="1">Uncharacterized protein</fullName>
    </submittedName>
</protein>
<proteinExistence type="predicted"/>
<evidence type="ECO:0000313" key="2">
    <source>
        <dbReference type="Proteomes" id="UP000237000"/>
    </source>
</evidence>
<comment type="caution">
    <text evidence="1">The sequence shown here is derived from an EMBL/GenBank/DDBJ whole genome shotgun (WGS) entry which is preliminary data.</text>
</comment>
<name>A0A2P5FJ38_TREOI</name>
<evidence type="ECO:0000313" key="1">
    <source>
        <dbReference type="EMBL" id="PON97787.1"/>
    </source>
</evidence>